<reference evidence="4 5" key="1">
    <citation type="submission" date="2018-06" db="EMBL/GenBank/DDBJ databases">
        <title>Phytoactinopolyspora halophila sp. nov., a novel halophilic actinomycete isolated from a saline soil in China.</title>
        <authorList>
            <person name="Tang S.-K."/>
        </authorList>
    </citation>
    <scope>NUCLEOTIDE SEQUENCE [LARGE SCALE GENOMIC DNA]</scope>
    <source>
        <strain evidence="4 5">YIM 96934</strain>
    </source>
</reference>
<feature type="domain" description="PurM-like N-terminal" evidence="2">
    <location>
        <begin position="37"/>
        <end position="142"/>
    </location>
</feature>
<dbReference type="OrthoDB" id="9801934at2"/>
<dbReference type="PANTHER" id="PTHR30303">
    <property type="entry name" value="HYDROGENASE ISOENZYMES FORMATION PROTEIN HYPE"/>
    <property type="match status" value="1"/>
</dbReference>
<evidence type="ECO:0000313" key="5">
    <source>
        <dbReference type="Proteomes" id="UP000250462"/>
    </source>
</evidence>
<dbReference type="Gene3D" id="3.30.1330.10">
    <property type="entry name" value="PurM-like, N-terminal domain"/>
    <property type="match status" value="1"/>
</dbReference>
<proteinExistence type="inferred from homology"/>
<dbReference type="Proteomes" id="UP000250462">
    <property type="component" value="Unassembled WGS sequence"/>
</dbReference>
<sequence length="332" mass="33160">MAPSSIPAGKLPAALLAEQLASFGPAPGEVRLGPAVGEDACAIDIADGTLVAATDPITLTTSDAGRYAVLINANDVAVSGVCPRWFLAAVLLPEGTTEHLVETLFTTMREALAEVGATLVGGHTEVTSAVTQPLVVGQMLGFAPDGRVLSTAGAAPGEVLVQIGMIPVEGAAVLANEAVTRLTDLTSDVLAGASHASRVPGISVVDAALAARDLGATAMHDPTEGGLAAGLHEFATAAGVALRIDPRNILWFEPGLAVCRALGADPLGTLASGSLLATFPASLAADAVGELRSAGHLATALGEVDTGTGVHDTDGGAIGWPERDEVARVLAD</sequence>
<dbReference type="InterPro" id="IPR010918">
    <property type="entry name" value="PurM-like_C_dom"/>
</dbReference>
<keyword evidence="5" id="KW-1185">Reference proteome</keyword>
<comment type="caution">
    <text evidence="4">The sequence shown here is derived from an EMBL/GenBank/DDBJ whole genome shotgun (WGS) entry which is preliminary data.</text>
</comment>
<accession>A0A329QR11</accession>
<dbReference type="EMBL" id="QMIG01000007">
    <property type="protein sequence ID" value="RAW14794.1"/>
    <property type="molecule type" value="Genomic_DNA"/>
</dbReference>
<dbReference type="InterPro" id="IPR036676">
    <property type="entry name" value="PurM-like_C_sf"/>
</dbReference>
<name>A0A329QR11_9ACTN</name>
<dbReference type="Pfam" id="PF00586">
    <property type="entry name" value="AIRS"/>
    <property type="match status" value="1"/>
</dbReference>
<dbReference type="AlphaFoldDB" id="A0A329QR11"/>
<dbReference type="PANTHER" id="PTHR30303:SF4">
    <property type="entry name" value="HYDROGENASE EXPRESSION_FORMATION PROTEIN HYPE"/>
    <property type="match status" value="1"/>
</dbReference>
<evidence type="ECO:0000259" key="2">
    <source>
        <dbReference type="Pfam" id="PF00586"/>
    </source>
</evidence>
<dbReference type="InterPro" id="IPR036921">
    <property type="entry name" value="PurM-like_N_sf"/>
</dbReference>
<feature type="domain" description="PurM-like C-terminal" evidence="3">
    <location>
        <begin position="156"/>
        <end position="308"/>
    </location>
</feature>
<evidence type="ECO:0000259" key="3">
    <source>
        <dbReference type="Pfam" id="PF02769"/>
    </source>
</evidence>
<evidence type="ECO:0000256" key="1">
    <source>
        <dbReference type="ARBA" id="ARBA00006243"/>
    </source>
</evidence>
<gene>
    <name evidence="4" type="ORF">DPM12_09885</name>
</gene>
<dbReference type="InterPro" id="IPR016188">
    <property type="entry name" value="PurM-like_N"/>
</dbReference>
<evidence type="ECO:0008006" key="6">
    <source>
        <dbReference type="Google" id="ProtNLM"/>
    </source>
</evidence>
<organism evidence="4 5">
    <name type="scientific">Phytoactinopolyspora halophila</name>
    <dbReference type="NCBI Taxonomy" id="1981511"/>
    <lineage>
        <taxon>Bacteria</taxon>
        <taxon>Bacillati</taxon>
        <taxon>Actinomycetota</taxon>
        <taxon>Actinomycetes</taxon>
        <taxon>Jiangellales</taxon>
        <taxon>Jiangellaceae</taxon>
        <taxon>Phytoactinopolyspora</taxon>
    </lineage>
</organism>
<dbReference type="Pfam" id="PF02769">
    <property type="entry name" value="AIRS_C"/>
    <property type="match status" value="1"/>
</dbReference>
<comment type="similarity">
    <text evidence="1">Belongs to the HypE family.</text>
</comment>
<dbReference type="SUPFAM" id="SSF56042">
    <property type="entry name" value="PurM C-terminal domain-like"/>
    <property type="match status" value="1"/>
</dbReference>
<dbReference type="InterPro" id="IPR011854">
    <property type="entry name" value="HypE"/>
</dbReference>
<dbReference type="RefSeq" id="WP_112258154.1">
    <property type="nucleotide sequence ID" value="NZ_QMIG01000007.1"/>
</dbReference>
<dbReference type="GO" id="GO:0051604">
    <property type="term" value="P:protein maturation"/>
    <property type="evidence" value="ECO:0007669"/>
    <property type="project" value="TreeGrafter"/>
</dbReference>
<evidence type="ECO:0000313" key="4">
    <source>
        <dbReference type="EMBL" id="RAW14794.1"/>
    </source>
</evidence>
<dbReference type="Gene3D" id="3.90.650.10">
    <property type="entry name" value="PurM-like C-terminal domain"/>
    <property type="match status" value="1"/>
</dbReference>
<dbReference type="SUPFAM" id="SSF55326">
    <property type="entry name" value="PurM N-terminal domain-like"/>
    <property type="match status" value="1"/>
</dbReference>
<protein>
    <recommendedName>
        <fullName evidence="6">Hydrogenase expression protein</fullName>
    </recommendedName>
</protein>